<organism evidence="1 2">
    <name type="scientific">Elysia marginata</name>
    <dbReference type="NCBI Taxonomy" id="1093978"/>
    <lineage>
        <taxon>Eukaryota</taxon>
        <taxon>Metazoa</taxon>
        <taxon>Spiralia</taxon>
        <taxon>Lophotrochozoa</taxon>
        <taxon>Mollusca</taxon>
        <taxon>Gastropoda</taxon>
        <taxon>Heterobranchia</taxon>
        <taxon>Euthyneura</taxon>
        <taxon>Panpulmonata</taxon>
        <taxon>Sacoglossa</taxon>
        <taxon>Placobranchoidea</taxon>
        <taxon>Plakobranchidae</taxon>
        <taxon>Elysia</taxon>
    </lineage>
</organism>
<dbReference type="Proteomes" id="UP000762676">
    <property type="component" value="Unassembled WGS sequence"/>
</dbReference>
<proteinExistence type="predicted"/>
<dbReference type="AlphaFoldDB" id="A0AAV4EH43"/>
<evidence type="ECO:0000313" key="2">
    <source>
        <dbReference type="Proteomes" id="UP000762676"/>
    </source>
</evidence>
<dbReference type="SUPFAM" id="SSF56436">
    <property type="entry name" value="C-type lectin-like"/>
    <property type="match status" value="1"/>
</dbReference>
<dbReference type="CDD" id="cd00037">
    <property type="entry name" value="CLECT"/>
    <property type="match status" value="1"/>
</dbReference>
<gene>
    <name evidence="1" type="ORF">ElyMa_005404900</name>
</gene>
<dbReference type="Gene3D" id="3.10.100.10">
    <property type="entry name" value="Mannose-Binding Protein A, subunit A"/>
    <property type="match status" value="1"/>
</dbReference>
<sequence length="136" mass="14897">MSPEGRTEEAGRTVSDREPGGPVKCGFAGAAKDVCPYDFVLHQGSCYKIEKANADFFQSQWKCEKYGGYLAEVTSQKEDAFVKDLVRMAFTNNETGVYLGAMWFEETATCWDGLGVAGKFSRSFFQQVGGAELATS</sequence>
<dbReference type="InterPro" id="IPR016186">
    <property type="entry name" value="C-type_lectin-like/link_sf"/>
</dbReference>
<reference evidence="1 2" key="1">
    <citation type="journal article" date="2021" name="Elife">
        <title>Chloroplast acquisition without the gene transfer in kleptoplastic sea slugs, Plakobranchus ocellatus.</title>
        <authorList>
            <person name="Maeda T."/>
            <person name="Takahashi S."/>
            <person name="Yoshida T."/>
            <person name="Shimamura S."/>
            <person name="Takaki Y."/>
            <person name="Nagai Y."/>
            <person name="Toyoda A."/>
            <person name="Suzuki Y."/>
            <person name="Arimoto A."/>
            <person name="Ishii H."/>
            <person name="Satoh N."/>
            <person name="Nishiyama T."/>
            <person name="Hasebe M."/>
            <person name="Maruyama T."/>
            <person name="Minagawa J."/>
            <person name="Obokata J."/>
            <person name="Shigenobu S."/>
        </authorList>
    </citation>
    <scope>NUCLEOTIDE SEQUENCE [LARGE SCALE GENOMIC DNA]</scope>
</reference>
<evidence type="ECO:0000313" key="1">
    <source>
        <dbReference type="EMBL" id="GFR60313.1"/>
    </source>
</evidence>
<name>A0AAV4EH43_9GAST</name>
<dbReference type="InterPro" id="IPR016187">
    <property type="entry name" value="CTDL_fold"/>
</dbReference>
<protein>
    <submittedName>
        <fullName evidence="1">Lectin C-type domain containing protein</fullName>
    </submittedName>
</protein>
<keyword evidence="2" id="KW-1185">Reference proteome</keyword>
<dbReference type="EMBL" id="BMAT01010766">
    <property type="protein sequence ID" value="GFR60313.1"/>
    <property type="molecule type" value="Genomic_DNA"/>
</dbReference>
<accession>A0AAV4EH43</accession>
<comment type="caution">
    <text evidence="1">The sequence shown here is derived from an EMBL/GenBank/DDBJ whole genome shotgun (WGS) entry which is preliminary data.</text>
</comment>